<dbReference type="Proteomes" id="UP000007993">
    <property type="component" value="Unassembled WGS sequence"/>
</dbReference>
<evidence type="ECO:0000313" key="14">
    <source>
        <dbReference type="EMBL" id="EKK00146.1"/>
    </source>
</evidence>
<accession>K5E2Y5</accession>
<comment type="similarity">
    <text evidence="8">Belongs to the PpiD chaperone family.</text>
</comment>
<keyword evidence="11" id="KW-0697">Rotamase</keyword>
<evidence type="ECO:0000256" key="4">
    <source>
        <dbReference type="ARBA" id="ARBA00022692"/>
    </source>
</evidence>
<evidence type="ECO:0000256" key="8">
    <source>
        <dbReference type="ARBA" id="ARBA00038408"/>
    </source>
</evidence>
<dbReference type="InterPro" id="IPR027304">
    <property type="entry name" value="Trigger_fact/SurA_dom_sf"/>
</dbReference>
<name>K5E2Y5_RHOBT</name>
<evidence type="ECO:0000256" key="5">
    <source>
        <dbReference type="ARBA" id="ARBA00022989"/>
    </source>
</evidence>
<feature type="region of interest" description="Disordered" evidence="12">
    <location>
        <begin position="1"/>
        <end position="24"/>
    </location>
</feature>
<dbReference type="InterPro" id="IPR052029">
    <property type="entry name" value="PpiD_chaperone"/>
</dbReference>
<sequence>MAVPRLHAQMPTRAEVEEAKKTPLPTDPATVMAVVGQGRVLLGELKPRVDAQLSRMLAQASGEVPEDELHYVKLRMTRSLLVQTIQSRMLREAFLLEQVGTAAADKRREAEATMAAKARQMFYETELPGLMKKANVDSKAELDDLLRKEGSSLAFRQREFMDQMLGSLYIRSKVNKDPAVSLSEIVRYYQEHQSKYEHKARARWEQLTVMFSNHPTRDAAMKAITEIGREALYGGNMQAVAKAKSEEPFASSGGLHDWTNQGSLVSAILDQQIFSLPTGKMSEIIEDTDAYHIIRVLEREDAGVTPVGELQDDISDILRQQKIRADQEEVMVEVRQRVPVWSFYPDDFPEAKPLLQVSARPALQR</sequence>
<dbReference type="InterPro" id="IPR046357">
    <property type="entry name" value="PPIase_dom_sf"/>
</dbReference>
<keyword evidence="3" id="KW-0997">Cell inner membrane</keyword>
<evidence type="ECO:0000256" key="1">
    <source>
        <dbReference type="ARBA" id="ARBA00004382"/>
    </source>
</evidence>
<organism evidence="14 15">
    <name type="scientific">Rhodopirellula baltica SH28</name>
    <dbReference type="NCBI Taxonomy" id="993517"/>
    <lineage>
        <taxon>Bacteria</taxon>
        <taxon>Pseudomonadati</taxon>
        <taxon>Planctomycetota</taxon>
        <taxon>Planctomycetia</taxon>
        <taxon>Pirellulales</taxon>
        <taxon>Pirellulaceae</taxon>
        <taxon>Rhodopirellula</taxon>
    </lineage>
</organism>
<keyword evidence="7" id="KW-0143">Chaperone</keyword>
<keyword evidence="11 14" id="KW-0413">Isomerase</keyword>
<keyword evidence="4" id="KW-0812">Transmembrane</keyword>
<dbReference type="PANTHER" id="PTHR47529">
    <property type="entry name" value="PEPTIDYL-PROLYL CIS-TRANS ISOMERASE D"/>
    <property type="match status" value="1"/>
</dbReference>
<feature type="domain" description="PpiC" evidence="13">
    <location>
        <begin position="199"/>
        <end position="298"/>
    </location>
</feature>
<keyword evidence="5" id="KW-1133">Transmembrane helix</keyword>
<evidence type="ECO:0000259" key="13">
    <source>
        <dbReference type="PROSITE" id="PS50198"/>
    </source>
</evidence>
<evidence type="ECO:0000256" key="6">
    <source>
        <dbReference type="ARBA" id="ARBA00023136"/>
    </source>
</evidence>
<dbReference type="AlphaFoldDB" id="K5E2Y5"/>
<evidence type="ECO:0000256" key="9">
    <source>
        <dbReference type="ARBA" id="ARBA00040743"/>
    </source>
</evidence>
<reference evidence="14 15" key="1">
    <citation type="journal article" date="2013" name="Mar. Genomics">
        <title>Expression of sulfatases in Rhodopirellula baltica and the diversity of sulfatases in the genus Rhodopirellula.</title>
        <authorList>
            <person name="Wegner C.E."/>
            <person name="Richter-Heitmann T."/>
            <person name="Klindworth A."/>
            <person name="Klockow C."/>
            <person name="Richter M."/>
            <person name="Achstetter T."/>
            <person name="Glockner F.O."/>
            <person name="Harder J."/>
        </authorList>
    </citation>
    <scope>NUCLEOTIDE SEQUENCE [LARGE SCALE GENOMIC DNA]</scope>
    <source>
        <strain evidence="14 15">SH28</strain>
    </source>
</reference>
<evidence type="ECO:0000256" key="7">
    <source>
        <dbReference type="ARBA" id="ARBA00023186"/>
    </source>
</evidence>
<dbReference type="PROSITE" id="PS50198">
    <property type="entry name" value="PPIC_PPIASE_2"/>
    <property type="match status" value="1"/>
</dbReference>
<dbReference type="PATRIC" id="fig|993517.3.peg.4874"/>
<dbReference type="SUPFAM" id="SSF109998">
    <property type="entry name" value="Triger factor/SurA peptide-binding domain-like"/>
    <property type="match status" value="1"/>
</dbReference>
<evidence type="ECO:0000313" key="15">
    <source>
        <dbReference type="Proteomes" id="UP000007993"/>
    </source>
</evidence>
<dbReference type="GO" id="GO:0003755">
    <property type="term" value="F:peptidyl-prolyl cis-trans isomerase activity"/>
    <property type="evidence" value="ECO:0007669"/>
    <property type="project" value="UniProtKB-KW"/>
</dbReference>
<evidence type="ECO:0000256" key="11">
    <source>
        <dbReference type="PROSITE-ProRule" id="PRU00278"/>
    </source>
</evidence>
<dbReference type="PANTHER" id="PTHR47529:SF1">
    <property type="entry name" value="PERIPLASMIC CHAPERONE PPID"/>
    <property type="match status" value="1"/>
</dbReference>
<dbReference type="EMBL" id="AMCW01000133">
    <property type="protein sequence ID" value="EKK00146.1"/>
    <property type="molecule type" value="Genomic_DNA"/>
</dbReference>
<dbReference type="SUPFAM" id="SSF54534">
    <property type="entry name" value="FKBP-like"/>
    <property type="match status" value="1"/>
</dbReference>
<proteinExistence type="inferred from homology"/>
<protein>
    <recommendedName>
        <fullName evidence="9">Periplasmic chaperone PpiD</fullName>
    </recommendedName>
    <alternativeName>
        <fullName evidence="10">Periplasmic folding chaperone</fullName>
    </alternativeName>
</protein>
<dbReference type="Gene3D" id="3.10.50.40">
    <property type="match status" value="1"/>
</dbReference>
<evidence type="ECO:0000256" key="12">
    <source>
        <dbReference type="SAM" id="MobiDB-lite"/>
    </source>
</evidence>
<gene>
    <name evidence="14" type="ORF">RBSH_04482</name>
</gene>
<dbReference type="InterPro" id="IPR000297">
    <property type="entry name" value="PPIase_PpiC"/>
</dbReference>
<comment type="subcellular location">
    <subcellularLocation>
        <location evidence="1">Cell inner membrane</location>
        <topology evidence="1">Single-pass type II membrane protein</topology>
        <orientation evidence="1">Periplasmic side</orientation>
    </subcellularLocation>
</comment>
<evidence type="ECO:0000256" key="3">
    <source>
        <dbReference type="ARBA" id="ARBA00022519"/>
    </source>
</evidence>
<evidence type="ECO:0000256" key="10">
    <source>
        <dbReference type="ARBA" id="ARBA00042775"/>
    </source>
</evidence>
<comment type="caution">
    <text evidence="14">The sequence shown here is derived from an EMBL/GenBank/DDBJ whole genome shotgun (WGS) entry which is preliminary data.</text>
</comment>
<dbReference type="Pfam" id="PF13145">
    <property type="entry name" value="Rotamase_2"/>
    <property type="match status" value="1"/>
</dbReference>
<keyword evidence="6" id="KW-0472">Membrane</keyword>
<evidence type="ECO:0000256" key="2">
    <source>
        <dbReference type="ARBA" id="ARBA00022475"/>
    </source>
</evidence>
<dbReference type="GO" id="GO:0005886">
    <property type="term" value="C:plasma membrane"/>
    <property type="evidence" value="ECO:0007669"/>
    <property type="project" value="UniProtKB-SubCell"/>
</dbReference>
<keyword evidence="2" id="KW-1003">Cell membrane</keyword>